<comment type="caution">
    <text evidence="5">The sequence shown here is derived from an EMBL/GenBank/DDBJ whole genome shotgun (WGS) entry which is preliminary data.</text>
</comment>
<evidence type="ECO:0000313" key="6">
    <source>
        <dbReference type="Proteomes" id="UP000734823"/>
    </source>
</evidence>
<dbReference type="RefSeq" id="WP_187219972.1">
    <property type="nucleotide sequence ID" value="NZ_JABVED010000004.1"/>
</dbReference>
<dbReference type="InterPro" id="IPR023213">
    <property type="entry name" value="CAT-like_dom_sf"/>
</dbReference>
<dbReference type="InterPro" id="IPR001242">
    <property type="entry name" value="Condensation_dom"/>
</dbReference>
<dbReference type="CDD" id="cd19543">
    <property type="entry name" value="DCL_NRPS"/>
    <property type="match status" value="1"/>
</dbReference>
<evidence type="ECO:0000256" key="2">
    <source>
        <dbReference type="ARBA" id="ARBA00022450"/>
    </source>
</evidence>
<dbReference type="SUPFAM" id="SSF56801">
    <property type="entry name" value="Acetyl-CoA synthetase-like"/>
    <property type="match status" value="2"/>
</dbReference>
<dbReference type="InterPro" id="IPR025110">
    <property type="entry name" value="AMP-bd_C"/>
</dbReference>
<dbReference type="Pfam" id="PF00668">
    <property type="entry name" value="Condensation"/>
    <property type="match status" value="2"/>
</dbReference>
<dbReference type="SMART" id="SM00824">
    <property type="entry name" value="PKS_TE"/>
    <property type="match status" value="1"/>
</dbReference>
<dbReference type="Pfam" id="PF00550">
    <property type="entry name" value="PP-binding"/>
    <property type="match status" value="2"/>
</dbReference>
<dbReference type="Gene3D" id="3.40.50.980">
    <property type="match status" value="4"/>
</dbReference>
<dbReference type="InterPro" id="IPR000873">
    <property type="entry name" value="AMP-dep_synth/lig_dom"/>
</dbReference>
<evidence type="ECO:0000256" key="1">
    <source>
        <dbReference type="ARBA" id="ARBA00001957"/>
    </source>
</evidence>
<dbReference type="InterPro" id="IPR020845">
    <property type="entry name" value="AMP-binding_CS"/>
</dbReference>
<keyword evidence="6" id="KW-1185">Reference proteome</keyword>
<dbReference type="Gene3D" id="2.30.38.10">
    <property type="entry name" value="Luciferase, Domain 3"/>
    <property type="match status" value="2"/>
</dbReference>
<dbReference type="PROSITE" id="PS00455">
    <property type="entry name" value="AMP_BINDING"/>
    <property type="match status" value="2"/>
</dbReference>
<dbReference type="InterPro" id="IPR020806">
    <property type="entry name" value="PKS_PP-bd"/>
</dbReference>
<dbReference type="CDD" id="cd17652">
    <property type="entry name" value="A_NRPS_CmdD_like"/>
    <property type="match status" value="1"/>
</dbReference>
<reference evidence="5 6" key="1">
    <citation type="submission" date="2020-06" db="EMBL/GenBank/DDBJ databases">
        <title>Actinokineospora xiongansis sp. nov., isolated from soil of Baiyangdian.</title>
        <authorList>
            <person name="Zhang X."/>
        </authorList>
    </citation>
    <scope>NUCLEOTIDE SEQUENCE [LARGE SCALE GENOMIC DNA]</scope>
    <source>
        <strain evidence="5 6">HBU206404</strain>
    </source>
</reference>
<dbReference type="SMART" id="SM00823">
    <property type="entry name" value="PKS_PP"/>
    <property type="match status" value="2"/>
</dbReference>
<dbReference type="SUPFAM" id="SSF52777">
    <property type="entry name" value="CoA-dependent acyltransferases"/>
    <property type="match status" value="4"/>
</dbReference>
<comment type="cofactor">
    <cofactor evidence="1">
        <name>pantetheine 4'-phosphate</name>
        <dbReference type="ChEBI" id="CHEBI:47942"/>
    </cofactor>
</comment>
<dbReference type="CDD" id="cd19540">
    <property type="entry name" value="LCL_NRPS-like"/>
    <property type="match status" value="1"/>
</dbReference>
<dbReference type="PANTHER" id="PTHR45527">
    <property type="entry name" value="NONRIBOSOMAL PEPTIDE SYNTHETASE"/>
    <property type="match status" value="1"/>
</dbReference>
<dbReference type="PANTHER" id="PTHR45527:SF1">
    <property type="entry name" value="FATTY ACID SYNTHASE"/>
    <property type="match status" value="1"/>
</dbReference>
<dbReference type="SUPFAM" id="SSF47336">
    <property type="entry name" value="ACP-like"/>
    <property type="match status" value="2"/>
</dbReference>
<feature type="domain" description="Carrier" evidence="4">
    <location>
        <begin position="969"/>
        <end position="1044"/>
    </location>
</feature>
<dbReference type="Pfam" id="PF00501">
    <property type="entry name" value="AMP-binding"/>
    <property type="match status" value="2"/>
</dbReference>
<dbReference type="Gene3D" id="3.30.559.10">
    <property type="entry name" value="Chloramphenicol acetyltransferase-like domain"/>
    <property type="match status" value="2"/>
</dbReference>
<dbReference type="EMBL" id="JABVED010000004">
    <property type="protein sequence ID" value="MBC6447458.1"/>
    <property type="molecule type" value="Genomic_DNA"/>
</dbReference>
<dbReference type="InterPro" id="IPR001031">
    <property type="entry name" value="Thioesterase"/>
</dbReference>
<dbReference type="Proteomes" id="UP000734823">
    <property type="component" value="Unassembled WGS sequence"/>
</dbReference>
<dbReference type="Gene3D" id="3.30.559.30">
    <property type="entry name" value="Nonribosomal peptide synthetase, condensation domain"/>
    <property type="match status" value="2"/>
</dbReference>
<dbReference type="InterPro" id="IPR010071">
    <property type="entry name" value="AA_adenyl_dom"/>
</dbReference>
<dbReference type="InterPro" id="IPR045851">
    <property type="entry name" value="AMP-bd_C_sf"/>
</dbReference>
<evidence type="ECO:0000256" key="3">
    <source>
        <dbReference type="ARBA" id="ARBA00022553"/>
    </source>
</evidence>
<dbReference type="NCBIfam" id="TIGR01733">
    <property type="entry name" value="AA-adenyl-dom"/>
    <property type="match status" value="2"/>
</dbReference>
<dbReference type="InterPro" id="IPR029058">
    <property type="entry name" value="AB_hydrolase_fold"/>
</dbReference>
<dbReference type="SUPFAM" id="SSF53474">
    <property type="entry name" value="alpha/beta-Hydrolases"/>
    <property type="match status" value="1"/>
</dbReference>
<evidence type="ECO:0000259" key="4">
    <source>
        <dbReference type="PROSITE" id="PS50075"/>
    </source>
</evidence>
<dbReference type="PROSITE" id="PS50075">
    <property type="entry name" value="CARRIER"/>
    <property type="match status" value="2"/>
</dbReference>
<proteinExistence type="predicted"/>
<dbReference type="Gene3D" id="3.40.50.1820">
    <property type="entry name" value="alpha/beta hydrolase"/>
    <property type="match status" value="1"/>
</dbReference>
<dbReference type="PROSITE" id="PS00012">
    <property type="entry name" value="PHOSPHOPANTETHEINE"/>
    <property type="match status" value="2"/>
</dbReference>
<protein>
    <submittedName>
        <fullName evidence="5">Amino acid adenylation domain-containing protein</fullName>
    </submittedName>
</protein>
<dbReference type="InterPro" id="IPR036736">
    <property type="entry name" value="ACP-like_sf"/>
</dbReference>
<dbReference type="Gene3D" id="1.10.1200.10">
    <property type="entry name" value="ACP-like"/>
    <property type="match status" value="1"/>
</dbReference>
<keyword evidence="3" id="KW-0597">Phosphoprotein</keyword>
<dbReference type="Pfam" id="PF00975">
    <property type="entry name" value="Thioesterase"/>
    <property type="match status" value="1"/>
</dbReference>
<dbReference type="InterPro" id="IPR009081">
    <property type="entry name" value="PP-bd_ACP"/>
</dbReference>
<evidence type="ECO:0000313" key="5">
    <source>
        <dbReference type="EMBL" id="MBC6447458.1"/>
    </source>
</evidence>
<dbReference type="Gene3D" id="3.30.300.30">
    <property type="match status" value="2"/>
</dbReference>
<dbReference type="InterPro" id="IPR006162">
    <property type="entry name" value="Ppantetheine_attach_site"/>
</dbReference>
<sequence length="2364" mass="251266">MKQSRLEDVLPLSPMQEGLLFQTLLDSSGEDLYLSQLLLDIEGPLDVRALRVAATALLNRHSNLRAGFQHQDVERPVQVIPRKFTVPWRQVDLSTLDPDAQAAELAARHAADRAERFDLAAPPLMRFSVYRLAPGRFRLALSKHHLLLDGWSMPIVVRELFELYAAKGDDSGLPPVTPYKNYLSWIARQDRAAANEAWRAAMAGLDEPTLLLPTDPGAAPGRPVTVTRVVPEAVAEAVHGCARTRSLTLNTLVQGAWGLVLGTLTGRCDVVFGSTVSGRPPEVTGVESMVGLFINTLPVRVRWSPAEPVVDLLNRLQVQQSELMPHQYVGLAEVQAMAGYQRLFDTVTVFQNYPVEYDDDTATIGGLLIRGVPTKDGTHYPLSFAAGVAGREMQLRLSYRTDVFDAEQVESIMDRLVGTLAAVAADPERPVGRIDTMSAAERERVLVDWNATAADVPAATISQLFEAQVDRTPDAPALIHGDTTLTYAELDERANRLAHLLIARGIGPEQLVAVAGARSVDQMVSVLAVGKAGAAYLPVDPDYPADRIAYMLDDARPTLALVDAAADEVIASASDLPRLAVDGPDAVGERATRPTDADRVTPHVAANPAYVIYTSGSTGRPKGVVVSHGGVASLVHTHTTRLGVGPGTRTLQFASPSFDAAFWEYVMGLLCGGALVLASREQMMPGEPLAAVLREQRITHATLPPVALANMAAEADLLPDGLLVTAGEACSAELVRRWSAGRTMINGYGPTETTVASAISGPLTPGGVPPIGTPVTNLRCYVLDSALRPAPPGVAGELYVSGLGLARGYLNQAALTANRFVANPFEAGGARMYRTGDVVRWTAAGELEFVGRADEQVKIRGFRVELGEIEAVLAQDPAVAQVRVFVREDRPGDRRLVGYVVPASTEDTAAATSTDFDTDALREHAAEVLPEYMVPTALVVLDEFPVTPNGKVDQKALPAPDLVAVPGREPATREEQVLRDLFAQVLGVDGVGVEQSFFDLGGHSLLATRLVSRVRSALGVELPIRTLFEAPTVAALARRLDGSTARNALVARPRPDVVPLSFAQRRLWFLNRMGGQAGAYALPVAIRLTGDLDRAAMRRALSDVVGRHESLRTVFPEGDGGVPHQVVLDAHEVELSIADVAPDAVDAAIESAAASGFDLTAQPPLRAHLFATGEREHVLVLLLHHIAADGWSMAPLARDLSLAYTARTAGEAPQWTPLAVQYADYALWHHELLGSEDDPDSVIARQLGYWSKQLAGIPDELSLPVDRPRPATSDYRGGRVPVRVDERTHARLAELARAAAVSPFMVLQAAFATLLTRLGAGEDIPIGTPIAGRTDDALDDVVGFFVNTLVLRTDTSGDPTFRELLRRVGETDLAAYSHQDVPFERLVEVLNPRRSLARHPLFQVMLTLQNNSEASLPLPGLEATAHPASGGGVKFDLSMSIVERHTESGAPDGFEGMLAYRADLFDEATARRIADRFARVLAAATADPDTPIGALDVLDAAERHRALVEWNSAAHDVPIVPVAELIEAQVARTPDATAVTGAGNALSYRELDERANALAHLLIARGAGPGALVALALPRSVDLVVAMLAVLKSGAAYVPLDPDHPAERIRHVLDDSAPALLISTGAVSGRLPHADVPVLLLENADLAAHPVTTPTDADRTAPLRPGHPAYVIYTSGSTGRPKGVVVEHRSVADYLGWTAAAYPSAAGAALLHSPVSFDLTVTALYTPLVAGGCVHVAALEESDDTAEALTARPCTFLKATPSHLPLLTALPEGYSPTGELLLGGEALLAEAVEPWRTAHPDADVVNVYGPTEATVNCTQYRVPAGAALPAGSVPIGKPFAGTRAYVLDARLRPVPPGVPGELYIAGASLARGYLNQPGLTSLRFTADPHGPAGSVMYRTGDLARALPSGDLVYLGRADDQVKLRGHRIELGEIESVLRGVDGVAGAAVLVRADRLIAYVVGLATPEVLRARLSRLLPDSMVPAAFVALDALPLTGNGKLDRSALPDPDFAERAKGRAPRTPTERAVCELFGEVLGVAGVGVDDNFFDLGGHSLLTTRVVASIRDRLGVRLGVAAVFHAPTPAELAAVVDTGAASVARSAEAAFESLITLRANGSRPALFCVHPGLGIGWVYSGLLRVLPADQPVYALQARGLTGAAELPESIEAMAEDYLAQILAVAPQGPYRLLGWSFGGLVAHAVATRLRRAGAEVELTMMDAYTGLRRGESSREDFLRSLLAAGGVDPAGCESTDELTHERVAAALAESGSVFGALDADRLARVERVAANNARLADAFVPQVYAGDVRYFQATAGRGPDAPEVSGWASAVDGRIEVHPIDCSHDEMTQPGPLARIAEFLADQRSTADLSER</sequence>
<dbReference type="NCBIfam" id="NF003417">
    <property type="entry name" value="PRK04813.1"/>
    <property type="match status" value="2"/>
</dbReference>
<dbReference type="CDD" id="cd05930">
    <property type="entry name" value="A_NRPS"/>
    <property type="match status" value="1"/>
</dbReference>
<feature type="domain" description="Carrier" evidence="4">
    <location>
        <begin position="2017"/>
        <end position="2092"/>
    </location>
</feature>
<keyword evidence="2" id="KW-0596">Phosphopantetheine</keyword>
<name>A0ABR7L4K4_9PSEU</name>
<organism evidence="5 6">
    <name type="scientific">Actinokineospora xionganensis</name>
    <dbReference type="NCBI Taxonomy" id="2684470"/>
    <lineage>
        <taxon>Bacteria</taxon>
        <taxon>Bacillati</taxon>
        <taxon>Actinomycetota</taxon>
        <taxon>Actinomycetes</taxon>
        <taxon>Pseudonocardiales</taxon>
        <taxon>Pseudonocardiaceae</taxon>
        <taxon>Actinokineospora</taxon>
    </lineage>
</organism>
<accession>A0ABR7L4K4</accession>
<dbReference type="InterPro" id="IPR020802">
    <property type="entry name" value="TesA-like"/>
</dbReference>
<dbReference type="Pfam" id="PF13193">
    <property type="entry name" value="AMP-binding_C"/>
    <property type="match status" value="2"/>
</dbReference>
<gene>
    <name evidence="5" type="ORF">GPZ80_09785</name>
</gene>